<dbReference type="Pfam" id="PF00515">
    <property type="entry name" value="TPR_1"/>
    <property type="match status" value="2"/>
</dbReference>
<dbReference type="AlphaFoldDB" id="A0A7C3ZJ91"/>
<evidence type="ECO:0000313" key="5">
    <source>
        <dbReference type="EMBL" id="HGG00262.1"/>
    </source>
</evidence>
<dbReference type="EMBL" id="DSPX01000059">
    <property type="protein sequence ID" value="HGG00262.1"/>
    <property type="molecule type" value="Genomic_DNA"/>
</dbReference>
<dbReference type="Pfam" id="PF13432">
    <property type="entry name" value="TPR_16"/>
    <property type="match status" value="2"/>
</dbReference>
<evidence type="ECO:0000256" key="2">
    <source>
        <dbReference type="ARBA" id="ARBA00022803"/>
    </source>
</evidence>
<dbReference type="SUPFAM" id="SSF48439">
    <property type="entry name" value="Protein prenylyltransferase"/>
    <property type="match status" value="1"/>
</dbReference>
<feature type="repeat" description="TPR" evidence="3">
    <location>
        <begin position="269"/>
        <end position="302"/>
    </location>
</feature>
<dbReference type="Gene3D" id="1.25.40.10">
    <property type="entry name" value="Tetratricopeptide repeat domain"/>
    <property type="match status" value="2"/>
</dbReference>
<keyword evidence="2 3" id="KW-0802">TPR repeat</keyword>
<name>A0A7C3ZJ91_9CYAN</name>
<keyword evidence="1" id="KW-0677">Repeat</keyword>
<evidence type="ECO:0000256" key="3">
    <source>
        <dbReference type="PROSITE-ProRule" id="PRU00339"/>
    </source>
</evidence>
<dbReference type="SMART" id="SM00028">
    <property type="entry name" value="TPR"/>
    <property type="match status" value="6"/>
</dbReference>
<evidence type="ECO:0000256" key="4">
    <source>
        <dbReference type="SAM" id="MobiDB-lite"/>
    </source>
</evidence>
<dbReference type="PANTHER" id="PTHR44943:SF4">
    <property type="entry name" value="TPR REPEAT-CONTAINING PROTEIN MJ0798"/>
    <property type="match status" value="1"/>
</dbReference>
<feature type="repeat" description="TPR" evidence="3">
    <location>
        <begin position="235"/>
        <end position="268"/>
    </location>
</feature>
<comment type="caution">
    <text evidence="5">The sequence shown here is derived from an EMBL/GenBank/DDBJ whole genome shotgun (WGS) entry which is preliminary data.</text>
</comment>
<dbReference type="PANTHER" id="PTHR44943">
    <property type="entry name" value="CELLULOSE SYNTHASE OPERON PROTEIN C"/>
    <property type="match status" value="1"/>
</dbReference>
<feature type="repeat" description="TPR" evidence="3">
    <location>
        <begin position="337"/>
        <end position="370"/>
    </location>
</feature>
<sequence>MSFVLCPPVPPSPRLRVPCTSAPLLPCTSAPLHKRSPSPRLRVPPSPSPPVSESPGPPSPLPPSHMFGKLWQRWFERPRGHPHPSTDGEVNLQPDLDEVTIALFLQFLEAAFHGWNEEQLLELLGNLSGLMTLKSWEEWLPKYGSKLLAAPEPDLETAEQLLKLSQVGCGAVGEIAGDIGRSLFFRHRLRVEETLIPAPEAEAAFSEGNNQAQSGDFVAAIASFDRAIALDADFYQAWANRGFALNALARYPEALASYDEALMIQPNFYPAWLNRGVSLKNLGRYQAALICYARAIELDATEHLAFANRGFVLFQLQRYEEALASYEEAIALEPKRAKTWMGRGETLMAMEDYLEAIISFDRALEIKPKMHSAWTERGRCLFLLGRYAEAISSFDKALALQPDETAISHRQQAIDALKAGEGLF</sequence>
<proteinExistence type="predicted"/>
<feature type="repeat" description="TPR" evidence="3">
    <location>
        <begin position="371"/>
        <end position="404"/>
    </location>
</feature>
<reference evidence="5" key="1">
    <citation type="journal article" date="2020" name="mSystems">
        <title>Genome- and Community-Level Interaction Insights into Carbon Utilization and Element Cycling Functions of Hydrothermarchaeota in Hydrothermal Sediment.</title>
        <authorList>
            <person name="Zhou Z."/>
            <person name="Liu Y."/>
            <person name="Xu W."/>
            <person name="Pan J."/>
            <person name="Luo Z.H."/>
            <person name="Li M."/>
        </authorList>
    </citation>
    <scope>NUCLEOTIDE SEQUENCE [LARGE SCALE GENOMIC DNA]</scope>
    <source>
        <strain evidence="5">SpSt-374</strain>
    </source>
</reference>
<feature type="repeat" description="TPR" evidence="3">
    <location>
        <begin position="303"/>
        <end position="336"/>
    </location>
</feature>
<evidence type="ECO:0000256" key="1">
    <source>
        <dbReference type="ARBA" id="ARBA00022737"/>
    </source>
</evidence>
<gene>
    <name evidence="5" type="ORF">ENR15_06315</name>
</gene>
<feature type="compositionally biased region" description="Pro residues" evidence="4">
    <location>
        <begin position="42"/>
        <end position="62"/>
    </location>
</feature>
<dbReference type="InterPro" id="IPR011990">
    <property type="entry name" value="TPR-like_helical_dom_sf"/>
</dbReference>
<feature type="region of interest" description="Disordered" evidence="4">
    <location>
        <begin position="28"/>
        <end position="62"/>
    </location>
</feature>
<dbReference type="InterPro" id="IPR019734">
    <property type="entry name" value="TPR_rpt"/>
</dbReference>
<accession>A0A7C3ZJ91</accession>
<protein>
    <submittedName>
        <fullName evidence="5">Tetratricopeptide repeat protein</fullName>
    </submittedName>
</protein>
<organism evidence="5">
    <name type="scientific">Planktothricoides sp. SpSt-374</name>
    <dbReference type="NCBI Taxonomy" id="2282167"/>
    <lineage>
        <taxon>Bacteria</taxon>
        <taxon>Bacillati</taxon>
        <taxon>Cyanobacteriota</taxon>
        <taxon>Cyanophyceae</taxon>
        <taxon>Oscillatoriophycideae</taxon>
        <taxon>Oscillatoriales</taxon>
        <taxon>Oscillatoriaceae</taxon>
        <taxon>Planktothricoides</taxon>
    </lineage>
</organism>
<dbReference type="InterPro" id="IPR051685">
    <property type="entry name" value="Ycf3/AcsC/BcsC/TPR_MFPF"/>
</dbReference>
<dbReference type="PROSITE" id="PS50005">
    <property type="entry name" value="TPR"/>
    <property type="match status" value="6"/>
</dbReference>
<feature type="repeat" description="TPR" evidence="3">
    <location>
        <begin position="201"/>
        <end position="234"/>
    </location>
</feature>
<dbReference type="PROSITE" id="PS50293">
    <property type="entry name" value="TPR_REGION"/>
    <property type="match status" value="2"/>
</dbReference>